<keyword evidence="2 4" id="KW-0808">Transferase</keyword>
<dbReference type="SUPFAM" id="SSF53335">
    <property type="entry name" value="S-adenosyl-L-methionine-dependent methyltransferases"/>
    <property type="match status" value="1"/>
</dbReference>
<dbReference type="InterPro" id="IPR004155">
    <property type="entry name" value="PBS_lyase_HEAT"/>
</dbReference>
<dbReference type="Gene3D" id="1.25.10.10">
    <property type="entry name" value="Leucine-rich Repeat Variant"/>
    <property type="match status" value="4"/>
</dbReference>
<keyword evidence="2 4" id="KW-0489">Methyltransferase</keyword>
<dbReference type="SUPFAM" id="SSF48371">
    <property type="entry name" value="ARM repeat"/>
    <property type="match status" value="2"/>
</dbReference>
<name>A0A1Q9E252_SYMMI</name>
<dbReference type="InterPro" id="IPR025799">
    <property type="entry name" value="Arg_MeTrfase"/>
</dbReference>
<dbReference type="OMA" id="EDPQNEW"/>
<dbReference type="GO" id="GO:0042054">
    <property type="term" value="F:histone methyltransferase activity"/>
    <property type="evidence" value="ECO:0007669"/>
    <property type="project" value="TreeGrafter"/>
</dbReference>
<dbReference type="InterPro" id="IPR016024">
    <property type="entry name" value="ARM-type_fold"/>
</dbReference>
<dbReference type="Gene3D" id="2.70.160.11">
    <property type="entry name" value="Hnrnp arginine n-methyltransferase1"/>
    <property type="match status" value="2"/>
</dbReference>
<reference evidence="4 5" key="1">
    <citation type="submission" date="2016-02" db="EMBL/GenBank/DDBJ databases">
        <title>Genome analysis of coral dinoflagellate symbionts highlights evolutionary adaptations to a symbiotic lifestyle.</title>
        <authorList>
            <person name="Aranda M."/>
            <person name="Li Y."/>
            <person name="Liew Y.J."/>
            <person name="Baumgarten S."/>
            <person name="Simakov O."/>
            <person name="Wilson M."/>
            <person name="Piel J."/>
            <person name="Ashoor H."/>
            <person name="Bougouffa S."/>
            <person name="Bajic V.B."/>
            <person name="Ryu T."/>
            <person name="Ravasi T."/>
            <person name="Bayer T."/>
            <person name="Micklem G."/>
            <person name="Kim H."/>
            <person name="Bhak J."/>
            <person name="Lajeunesse T.C."/>
            <person name="Voolstra C.R."/>
        </authorList>
    </citation>
    <scope>NUCLEOTIDE SEQUENCE [LARGE SCALE GENOMIC DNA]</scope>
    <source>
        <strain evidence="4 5">CCMP2467</strain>
    </source>
</reference>
<dbReference type="GO" id="GO:0032259">
    <property type="term" value="P:methylation"/>
    <property type="evidence" value="ECO:0007669"/>
    <property type="project" value="UniProtKB-KW"/>
</dbReference>
<dbReference type="OrthoDB" id="422609at2759"/>
<feature type="region of interest" description="Disordered" evidence="3">
    <location>
        <begin position="303"/>
        <end position="332"/>
    </location>
</feature>
<feature type="region of interest" description="Disordered" evidence="3">
    <location>
        <begin position="1451"/>
        <end position="1476"/>
    </location>
</feature>
<dbReference type="InterPro" id="IPR029063">
    <property type="entry name" value="SAM-dependent_MTases_sf"/>
</dbReference>
<dbReference type="Pfam" id="PF13646">
    <property type="entry name" value="HEAT_2"/>
    <property type="match status" value="1"/>
</dbReference>
<feature type="compositionally biased region" description="Low complexity" evidence="3">
    <location>
        <begin position="1116"/>
        <end position="1128"/>
    </location>
</feature>
<dbReference type="PROSITE" id="PS51678">
    <property type="entry name" value="SAM_MT_PRMT"/>
    <property type="match status" value="1"/>
</dbReference>
<evidence type="ECO:0000313" key="5">
    <source>
        <dbReference type="Proteomes" id="UP000186817"/>
    </source>
</evidence>
<sequence>MAPTLERIGSLLAPDPAWEERKLAIEALQVAARDYKAGVDGALATVVELSDDPDRAVRHAALTLMSQIAPKGDASCVQASLARVRDRDSRVRTMALTVLGQVALHGDPAVITATSVALQDWNRPARSAALKALRCVAKGGSAEATAAAMSLLEDPQNEWRQIVVEAVQDVAVVGDVQAVQLAALRLESSREEVRAAAQDALAALWKDKDEDLMEAILQRLESEVEYVRVAAGQAFVRVVKSDDLVAARALASRLEHSDAAVRSLASVALLHFEETVCKKVLLATLHSERADARCTALSSLSAIGQGGRPKPALSSPLDKAEDPSTSLPVASEDPDAKLLHGSTSYLSMLHDTGRNEAYAAALRALPAPPELVLDLGAGTGLLAGLACQAFPSTRAVACEVYAACADVARQVLEENGLHQRVQVVNKVASDLEVGVDLPQRADVCVFELFDSQLLGESILPILRDAQARLLQPSCTFVPRRVTVRAMLVTCPALAVCDLPELRGAPWPLALGQLGLSLTGDDKDAAVRGLSEPWDAFAIDFGSLPSSCPRCAPSTVRASRAGVAHAVAWWWELDMGGGYTHSSWTDACSSEERFPARHHWRPCLSFLAPTTLASGDDVRVVAAHDDEGVWFAWHSLDDSVPSRWVPGITAIPPERERLLIAAQESYRHFLSTALAQAASKGSGKVLFLPSEDYWCMAALGDAMTSMTGACKAVEVSVPIRSKALAKLQSRGQWPHGLQAVEPGEVQAEEGLAVLEPFVAAEARPWCMAAALRRRGTLNLPVPAGIHILAVLVECQGVWMARQPLGSLCELSMKAANPFLVPVRNRPLECNLCEMAWRPLSSPRRVLELELSSNGTKDASAVEALEVATPGRCHGIAFWAEFAVEDAVLSTGPSASGAPTGWSQALHLFEEPVGLMEGMMLELHLVVEGEEDMTCIRAACRALQDENASVRALAIPMIRTLIAGQDPKCCVAAAKVAALAVEHSDPDVQHAGSLALIGISKVQNGPPVEKKKNISAKMTLQQQMEMLRSSQLATLQPRRQYNDAGDDADEETFPKVSNEELDVVIAMLDRAELRANGQDDDSKDQVAASIVLDTLLRCHFSVDWEVFEEVEEWEDTSGSEGTDTSFSSGSGDEDGERAAPKKRLQEAVKKAFIGKLAAKNTKTLKAMGGEGGGPSIAEKMRKVHQKEGQMQSWRKVEALLSSGDLQKRQAGLKEVSAAAGISPSASANQGVASVTQRKAQAKRLLRTMATSDPCWQVREATLDLFGEVASEVNVDFIPAALEAMGDAMWQVRRAALRACSALCACGEAVLTPEDIAEAVEAAEGLVPDWNSFVSLEALGTLERFSELGYRPTSGFEQAFARALHHRDKEVREKAGATLYRSANTSGHEEAAAQAIAELLAYVDLDVKDEACLLLKRLGPTSISVGAVSSRISQGYDEPTRCAALTALAEFAKAGEEHPPGTAVEGDEREKEKESTNEIRKVQERSQWAMKAAQATARLGLQDPAAVVRQEAIGVMGGFGPEAWQQALQTVQGMLEHRSSLEPSCRCSVLQAVANLFATSDAIQSPQGGPAETLGKDDLSAILELIASCFEDPDADVRDVATSVLCGLAMGGKGGGRNRSVQA</sequence>
<evidence type="ECO:0000256" key="1">
    <source>
        <dbReference type="ARBA" id="ARBA00022691"/>
    </source>
</evidence>
<dbReference type="CDD" id="cd02440">
    <property type="entry name" value="AdoMet_MTases"/>
    <property type="match status" value="1"/>
</dbReference>
<dbReference type="InterPro" id="IPR011989">
    <property type="entry name" value="ARM-like"/>
</dbReference>
<keyword evidence="5" id="KW-1185">Reference proteome</keyword>
<dbReference type="SMART" id="SM00567">
    <property type="entry name" value="EZ_HEAT"/>
    <property type="match status" value="7"/>
</dbReference>
<dbReference type="PANTHER" id="PTHR11006:SF4">
    <property type="entry name" value="PROTEIN ARGININE N-METHYLTRANSFERASE 7"/>
    <property type="match status" value="1"/>
</dbReference>
<dbReference type="Proteomes" id="UP000186817">
    <property type="component" value="Unassembled WGS sequence"/>
</dbReference>
<dbReference type="EMBL" id="LSRX01000290">
    <property type="protein sequence ID" value="OLQ01507.1"/>
    <property type="molecule type" value="Genomic_DNA"/>
</dbReference>
<evidence type="ECO:0000256" key="3">
    <source>
        <dbReference type="SAM" id="MobiDB-lite"/>
    </source>
</evidence>
<accession>A0A1Q9E252</accession>
<dbReference type="PANTHER" id="PTHR11006">
    <property type="entry name" value="PROTEIN ARGININE N-METHYLTRANSFERASE"/>
    <property type="match status" value="1"/>
</dbReference>
<dbReference type="GO" id="GO:0016274">
    <property type="term" value="F:protein-arginine N-methyltransferase activity"/>
    <property type="evidence" value="ECO:0007669"/>
    <property type="project" value="InterPro"/>
</dbReference>
<evidence type="ECO:0000256" key="2">
    <source>
        <dbReference type="PROSITE-ProRule" id="PRU01015"/>
    </source>
</evidence>
<dbReference type="Gene3D" id="3.40.50.150">
    <property type="entry name" value="Vaccinia Virus protein VP39"/>
    <property type="match status" value="1"/>
</dbReference>
<comment type="caution">
    <text evidence="4">The sequence shown here is derived from an EMBL/GenBank/DDBJ whole genome shotgun (WGS) entry which is preliminary data.</text>
</comment>
<gene>
    <name evidence="4" type="primary">PRMT7</name>
    <name evidence="4" type="ORF">AK812_SmicGene15753</name>
</gene>
<proteinExistence type="predicted"/>
<evidence type="ECO:0000313" key="4">
    <source>
        <dbReference type="EMBL" id="OLQ01507.1"/>
    </source>
</evidence>
<protein>
    <submittedName>
        <fullName evidence="4">Protein arginine N-methyltransferase 7</fullName>
    </submittedName>
</protein>
<organism evidence="4 5">
    <name type="scientific">Symbiodinium microadriaticum</name>
    <name type="common">Dinoflagellate</name>
    <name type="synonym">Zooxanthella microadriatica</name>
    <dbReference type="NCBI Taxonomy" id="2951"/>
    <lineage>
        <taxon>Eukaryota</taxon>
        <taxon>Sar</taxon>
        <taxon>Alveolata</taxon>
        <taxon>Dinophyceae</taxon>
        <taxon>Suessiales</taxon>
        <taxon>Symbiodiniaceae</taxon>
        <taxon>Symbiodinium</taxon>
    </lineage>
</organism>
<feature type="compositionally biased region" description="Basic and acidic residues" evidence="3">
    <location>
        <begin position="1463"/>
        <end position="1476"/>
    </location>
</feature>
<feature type="region of interest" description="Disordered" evidence="3">
    <location>
        <begin position="1109"/>
        <end position="1140"/>
    </location>
</feature>
<keyword evidence="1 2" id="KW-0949">S-adenosyl-L-methionine</keyword>